<dbReference type="RefSeq" id="WP_317705884.1">
    <property type="nucleotide sequence ID" value="NZ_AP024714.1"/>
</dbReference>
<dbReference type="InterPro" id="IPR025427">
    <property type="entry name" value="DUF4160"/>
</dbReference>
<name>A0AAU9C4Y9_9GAMM</name>
<dbReference type="EMBL" id="AP024714">
    <property type="protein sequence ID" value="BCX80939.1"/>
    <property type="molecule type" value="Genomic_DNA"/>
</dbReference>
<evidence type="ECO:0000313" key="2">
    <source>
        <dbReference type="Proteomes" id="UP001321825"/>
    </source>
</evidence>
<accession>A0AAU9C4Y9</accession>
<gene>
    <name evidence="1" type="ORF">MIT9_P0517</name>
</gene>
<dbReference type="Pfam" id="PF13711">
    <property type="entry name" value="DUF4160"/>
    <property type="match status" value="1"/>
</dbReference>
<organism evidence="1 2">
    <name type="scientific">Methylomarinovum caldicuralii</name>
    <dbReference type="NCBI Taxonomy" id="438856"/>
    <lineage>
        <taxon>Bacteria</taxon>
        <taxon>Pseudomonadati</taxon>
        <taxon>Pseudomonadota</taxon>
        <taxon>Gammaproteobacteria</taxon>
        <taxon>Methylococcales</taxon>
        <taxon>Methylothermaceae</taxon>
        <taxon>Methylomarinovum</taxon>
    </lineage>
</organism>
<sequence>MTPTILQEDGYRYFFFSREEPRMHVHVVCAEGEAKFWLEPQIDLAKNYRLSRRQLKHIEQVIEANYATFVNAWKTHFRNRSDRDH</sequence>
<evidence type="ECO:0008006" key="3">
    <source>
        <dbReference type="Google" id="ProtNLM"/>
    </source>
</evidence>
<reference evidence="2" key="1">
    <citation type="journal article" date="2024" name="Int. J. Syst. Evol. Microbiol.">
        <title>Methylomarinovum tepidoasis sp. nov., a moderately thermophilic methanotroph of the family Methylothermaceae isolated from a deep-sea hydrothermal field.</title>
        <authorList>
            <person name="Hirayama H."/>
            <person name="Takaki Y."/>
            <person name="Abe M."/>
            <person name="Miyazaki M."/>
            <person name="Uematsu K."/>
            <person name="Matsui Y."/>
            <person name="Takai K."/>
        </authorList>
    </citation>
    <scope>NUCLEOTIDE SEQUENCE [LARGE SCALE GENOMIC DNA]</scope>
    <source>
        <strain evidence="2">IT-9</strain>
    </source>
</reference>
<evidence type="ECO:0000313" key="1">
    <source>
        <dbReference type="EMBL" id="BCX80939.1"/>
    </source>
</evidence>
<dbReference type="AlphaFoldDB" id="A0AAU9C4Y9"/>
<protein>
    <recommendedName>
        <fullName evidence="3">DUF4160 domain-containing protein</fullName>
    </recommendedName>
</protein>
<proteinExistence type="predicted"/>
<keyword evidence="2" id="KW-1185">Reference proteome</keyword>
<dbReference type="Proteomes" id="UP001321825">
    <property type="component" value="Chromosome"/>
</dbReference>
<dbReference type="KEGG" id="mcau:MIT9_P0517"/>